<organism evidence="3 4">
    <name type="scientific">Cellulomonas humilata</name>
    <dbReference type="NCBI Taxonomy" id="144055"/>
    <lineage>
        <taxon>Bacteria</taxon>
        <taxon>Bacillati</taxon>
        <taxon>Actinomycetota</taxon>
        <taxon>Actinomycetes</taxon>
        <taxon>Micrococcales</taxon>
        <taxon>Cellulomonadaceae</taxon>
        <taxon>Cellulomonas</taxon>
    </lineage>
</organism>
<feature type="compositionally biased region" description="Basic and acidic residues" evidence="1">
    <location>
        <begin position="153"/>
        <end position="163"/>
    </location>
</feature>
<evidence type="ECO:0000256" key="1">
    <source>
        <dbReference type="SAM" id="MobiDB-lite"/>
    </source>
</evidence>
<keyword evidence="2" id="KW-0732">Signal</keyword>
<comment type="caution">
    <text evidence="3">The sequence shown here is derived from an EMBL/GenBank/DDBJ whole genome shotgun (WGS) entry which is preliminary data.</text>
</comment>
<sequence>MSPLPPTPPPAGRRQRVVSALAAVCLLGAVAACTPTQGPLLPGAGGATSGAPSPSSTVLAPEDAMLAWAQCMRDHGVDVPDSTDGHYRLGDAEGITPGQAEAADDACEPWQRMAESGAGSEPLTAEQKQSFLDHAQCMRDRGWDMPDPTFDGGRVESEFRRGAEAGAGAPAPDDPQFQGDMQECLVEAGVEAPDGSSDGQER</sequence>
<dbReference type="RefSeq" id="WP_307491917.1">
    <property type="nucleotide sequence ID" value="NZ_JAUSVB010000002.1"/>
</dbReference>
<evidence type="ECO:0000313" key="4">
    <source>
        <dbReference type="Proteomes" id="UP001239626"/>
    </source>
</evidence>
<evidence type="ECO:0008006" key="5">
    <source>
        <dbReference type="Google" id="ProtNLM"/>
    </source>
</evidence>
<feature type="compositionally biased region" description="Low complexity" evidence="1">
    <location>
        <begin position="164"/>
        <end position="178"/>
    </location>
</feature>
<keyword evidence="4" id="KW-1185">Reference proteome</keyword>
<accession>A0ABU0EEL2</accession>
<feature type="chain" id="PRO_5047453846" description="Lipoprotein" evidence="2">
    <location>
        <begin position="32"/>
        <end position="202"/>
    </location>
</feature>
<dbReference type="EMBL" id="JAUSVB010000002">
    <property type="protein sequence ID" value="MDQ0373714.1"/>
    <property type="molecule type" value="Genomic_DNA"/>
</dbReference>
<name>A0ABU0EEL2_9CELL</name>
<dbReference type="Proteomes" id="UP001239626">
    <property type="component" value="Unassembled WGS sequence"/>
</dbReference>
<proteinExistence type="predicted"/>
<reference evidence="3 4" key="1">
    <citation type="submission" date="2023-07" db="EMBL/GenBank/DDBJ databases">
        <title>Sorghum-associated microbial communities from plants grown in Nebraska, USA.</title>
        <authorList>
            <person name="Schachtman D."/>
        </authorList>
    </citation>
    <scope>NUCLEOTIDE SEQUENCE [LARGE SCALE GENOMIC DNA]</scope>
    <source>
        <strain evidence="3 4">BE332</strain>
    </source>
</reference>
<feature type="signal peptide" evidence="2">
    <location>
        <begin position="1"/>
        <end position="31"/>
    </location>
</feature>
<evidence type="ECO:0000256" key="2">
    <source>
        <dbReference type="SAM" id="SignalP"/>
    </source>
</evidence>
<gene>
    <name evidence="3" type="ORF">J2X26_002025</name>
</gene>
<evidence type="ECO:0000313" key="3">
    <source>
        <dbReference type="EMBL" id="MDQ0373714.1"/>
    </source>
</evidence>
<feature type="region of interest" description="Disordered" evidence="1">
    <location>
        <begin position="139"/>
        <end position="202"/>
    </location>
</feature>
<protein>
    <recommendedName>
        <fullName evidence="5">Lipoprotein</fullName>
    </recommendedName>
</protein>